<dbReference type="RefSeq" id="WP_345052780.1">
    <property type="nucleotide sequence ID" value="NZ_BAABDK010000013.1"/>
</dbReference>
<evidence type="ECO:0000313" key="2">
    <source>
        <dbReference type="EMBL" id="GAA4032977.1"/>
    </source>
</evidence>
<name>A0ABP7TY24_9BACT</name>
<gene>
    <name evidence="2" type="ORF">GCM10022409_16600</name>
</gene>
<protein>
    <submittedName>
        <fullName evidence="2">Uncharacterized protein</fullName>
    </submittedName>
</protein>
<reference evidence="3" key="1">
    <citation type="journal article" date="2019" name="Int. J. Syst. Evol. Microbiol.">
        <title>The Global Catalogue of Microorganisms (GCM) 10K type strain sequencing project: providing services to taxonomists for standard genome sequencing and annotation.</title>
        <authorList>
            <consortium name="The Broad Institute Genomics Platform"/>
            <consortium name="The Broad Institute Genome Sequencing Center for Infectious Disease"/>
            <person name="Wu L."/>
            <person name="Ma J."/>
        </authorList>
    </citation>
    <scope>NUCLEOTIDE SEQUENCE [LARGE SCALE GENOMIC DNA]</scope>
    <source>
        <strain evidence="3">JCM 17225</strain>
    </source>
</reference>
<evidence type="ECO:0000256" key="1">
    <source>
        <dbReference type="SAM" id="SignalP"/>
    </source>
</evidence>
<keyword evidence="1" id="KW-0732">Signal</keyword>
<evidence type="ECO:0000313" key="3">
    <source>
        <dbReference type="Proteomes" id="UP001501469"/>
    </source>
</evidence>
<organism evidence="2 3">
    <name type="scientific">Hymenobacter glaciei</name>
    <dbReference type="NCBI Taxonomy" id="877209"/>
    <lineage>
        <taxon>Bacteria</taxon>
        <taxon>Pseudomonadati</taxon>
        <taxon>Bacteroidota</taxon>
        <taxon>Cytophagia</taxon>
        <taxon>Cytophagales</taxon>
        <taxon>Hymenobacteraceae</taxon>
        <taxon>Hymenobacter</taxon>
    </lineage>
</organism>
<sequence length="475" mass="50043">MKKLFLLFLLTINTSAGLLMAQSVGINATGALPDPKAMLDVSSTSSGLLIPRMTTAQRDAIPSPPVGLQVFNTTTNMLNLYKAGQWEAVALTAPTTNLVHVYSMADLPAPAGNAITLDASKMYVFSGIVNISPNYLNLNGANLRGTDPSKDGVLSMVSGAVLRSTGVSVFMENLVVLPASGSTKAYDFADATGTKFCNLFSGCSVVEIGVPSLGVGTISGFQAITITLNYWNCQDGLKVAGNVGKFCSATNFVVGIAGGGAGIEFMPSLVINDIDLSNNYFIYPGQTGVKVNVGATIDRGRMTTNMFRGVGTYISGFDSYTPAWEMRQNTYIPNTRALGSVYLNSNTAPTALPVPNTFYKIAGATTTAKEQRFAASANRLTYTGKEGITAKVLIVMGAKSPIINGDFSIAIAKNGVVIPFPNGSMAAASNNQSFQVTLTTELDLATGDYLEAFVRTNNISSSSLVVEELQFRVTD</sequence>
<feature type="signal peptide" evidence="1">
    <location>
        <begin position="1"/>
        <end position="21"/>
    </location>
</feature>
<comment type="caution">
    <text evidence="2">The sequence shown here is derived from an EMBL/GenBank/DDBJ whole genome shotgun (WGS) entry which is preliminary data.</text>
</comment>
<dbReference type="Proteomes" id="UP001501469">
    <property type="component" value="Unassembled WGS sequence"/>
</dbReference>
<dbReference type="EMBL" id="BAABDK010000013">
    <property type="protein sequence ID" value="GAA4032977.1"/>
    <property type="molecule type" value="Genomic_DNA"/>
</dbReference>
<keyword evidence="3" id="KW-1185">Reference proteome</keyword>
<accession>A0ABP7TY24</accession>
<feature type="chain" id="PRO_5046335965" evidence="1">
    <location>
        <begin position="22"/>
        <end position="475"/>
    </location>
</feature>
<proteinExistence type="predicted"/>